<evidence type="ECO:0000313" key="3">
    <source>
        <dbReference type="Proteomes" id="UP001219518"/>
    </source>
</evidence>
<reference evidence="2" key="2">
    <citation type="journal article" date="2023" name="BMC Genomics">
        <title>Pest status, molecular evolution, and epigenetic factors derived from the genome assembly of Frankliniella fusca, a thysanopteran phytovirus vector.</title>
        <authorList>
            <person name="Catto M.A."/>
            <person name="Labadie P.E."/>
            <person name="Jacobson A.L."/>
            <person name="Kennedy G.G."/>
            <person name="Srinivasan R."/>
            <person name="Hunt B.G."/>
        </authorList>
    </citation>
    <scope>NUCLEOTIDE SEQUENCE</scope>
    <source>
        <strain evidence="2">PL_HMW_Pooled</strain>
    </source>
</reference>
<accession>A0AAE1HBB0</accession>
<keyword evidence="1" id="KW-1133">Transmembrane helix</keyword>
<feature type="transmembrane region" description="Helical" evidence="1">
    <location>
        <begin position="55"/>
        <end position="76"/>
    </location>
</feature>
<evidence type="ECO:0000313" key="2">
    <source>
        <dbReference type="EMBL" id="KAK3918115.1"/>
    </source>
</evidence>
<feature type="transmembrane region" description="Helical" evidence="1">
    <location>
        <begin position="21"/>
        <end position="43"/>
    </location>
</feature>
<dbReference type="Proteomes" id="UP001219518">
    <property type="component" value="Unassembled WGS sequence"/>
</dbReference>
<organism evidence="2 3">
    <name type="scientific">Frankliniella fusca</name>
    <dbReference type="NCBI Taxonomy" id="407009"/>
    <lineage>
        <taxon>Eukaryota</taxon>
        <taxon>Metazoa</taxon>
        <taxon>Ecdysozoa</taxon>
        <taxon>Arthropoda</taxon>
        <taxon>Hexapoda</taxon>
        <taxon>Insecta</taxon>
        <taxon>Pterygota</taxon>
        <taxon>Neoptera</taxon>
        <taxon>Paraneoptera</taxon>
        <taxon>Thysanoptera</taxon>
        <taxon>Terebrantia</taxon>
        <taxon>Thripoidea</taxon>
        <taxon>Thripidae</taxon>
        <taxon>Frankliniella</taxon>
    </lineage>
</organism>
<dbReference type="AlphaFoldDB" id="A0AAE1HBB0"/>
<dbReference type="EMBL" id="JAHWGI010000879">
    <property type="protein sequence ID" value="KAK3918115.1"/>
    <property type="molecule type" value="Genomic_DNA"/>
</dbReference>
<sequence>MQLSQELLVWERYLLEKTLAARVALWIWRKLVLVVPVWLGLALARVCLSRSVPEFLATLVGLLPQYSAGTAAFLLARRTARLAALTRRVRLLTEATEQEEEEVRVAAVGYAARMRFVRRAFIYYVSMGMCLIVTQQLRVGPVAPTVGEQGEHVVQVLVLLNETVKWTYHSVSYFALWATIVTWLLALNGLFDVLQRRAARARGLSLVLAATRLHREVLDVQADLKDATFQPLLHVLAGSLAVPLINTYQARRLATAEAIDEP</sequence>
<protein>
    <submittedName>
        <fullName evidence="2">Ferrochelatase</fullName>
    </submittedName>
</protein>
<comment type="caution">
    <text evidence="2">The sequence shown here is derived from an EMBL/GenBank/DDBJ whole genome shotgun (WGS) entry which is preliminary data.</text>
</comment>
<keyword evidence="1" id="KW-0472">Membrane</keyword>
<name>A0AAE1HBB0_9NEOP</name>
<reference evidence="2" key="1">
    <citation type="submission" date="2021-07" db="EMBL/GenBank/DDBJ databases">
        <authorList>
            <person name="Catto M.A."/>
            <person name="Jacobson A."/>
            <person name="Kennedy G."/>
            <person name="Labadie P."/>
            <person name="Hunt B.G."/>
            <person name="Srinivasan R."/>
        </authorList>
    </citation>
    <scope>NUCLEOTIDE SEQUENCE</scope>
    <source>
        <strain evidence="2">PL_HMW_Pooled</strain>
        <tissue evidence="2">Head</tissue>
    </source>
</reference>
<evidence type="ECO:0000256" key="1">
    <source>
        <dbReference type="SAM" id="Phobius"/>
    </source>
</evidence>
<feature type="transmembrane region" description="Helical" evidence="1">
    <location>
        <begin position="174"/>
        <end position="194"/>
    </location>
</feature>
<keyword evidence="1" id="KW-0812">Transmembrane</keyword>
<proteinExistence type="predicted"/>
<gene>
    <name evidence="2" type="ORF">KUF71_007544</name>
</gene>
<feature type="transmembrane region" description="Helical" evidence="1">
    <location>
        <begin position="120"/>
        <end position="137"/>
    </location>
</feature>
<keyword evidence="3" id="KW-1185">Reference proteome</keyword>